<keyword evidence="1" id="KW-1133">Transmembrane helix</keyword>
<feature type="transmembrane region" description="Helical" evidence="1">
    <location>
        <begin position="102"/>
        <end position="117"/>
    </location>
</feature>
<keyword evidence="1" id="KW-0812">Transmembrane</keyword>
<comment type="caution">
    <text evidence="2">The sequence shown here is derived from an EMBL/GenBank/DDBJ whole genome shotgun (WGS) entry which is preliminary data.</text>
</comment>
<evidence type="ECO:0000256" key="1">
    <source>
        <dbReference type="SAM" id="Phobius"/>
    </source>
</evidence>
<evidence type="ECO:0000313" key="2">
    <source>
        <dbReference type="EMBL" id="MTI28961.1"/>
    </source>
</evidence>
<dbReference type="RefSeq" id="WP_155176993.1">
    <property type="nucleotide sequence ID" value="NZ_BAAAFL010000012.1"/>
</dbReference>
<gene>
    <name evidence="2" type="ORF">E1163_28630</name>
</gene>
<organism evidence="2 3">
    <name type="scientific">Fulvivirga kasyanovii</name>
    <dbReference type="NCBI Taxonomy" id="396812"/>
    <lineage>
        <taxon>Bacteria</taxon>
        <taxon>Pseudomonadati</taxon>
        <taxon>Bacteroidota</taxon>
        <taxon>Cytophagia</taxon>
        <taxon>Cytophagales</taxon>
        <taxon>Fulvivirgaceae</taxon>
        <taxon>Fulvivirga</taxon>
    </lineage>
</organism>
<accession>A0ABW9RYY5</accession>
<name>A0ABW9RYY5_9BACT</name>
<dbReference type="EMBL" id="SMLW01000676">
    <property type="protein sequence ID" value="MTI28961.1"/>
    <property type="molecule type" value="Genomic_DNA"/>
</dbReference>
<evidence type="ECO:0000313" key="3">
    <source>
        <dbReference type="Proteomes" id="UP000798808"/>
    </source>
</evidence>
<sequence>MKPKEVYINNELHFSFTIPQSKQIAKLIISGLYADSVNQVLEQNLLLFERTLAMKEMALQKLTQQRHNLEIVHIHNQEIISGLEKTVAIRERQLKKQKRQKVLLGIGAGVIGFLVILK</sequence>
<proteinExistence type="predicted"/>
<dbReference type="Proteomes" id="UP000798808">
    <property type="component" value="Unassembled WGS sequence"/>
</dbReference>
<reference evidence="2 3" key="1">
    <citation type="submission" date="2019-02" db="EMBL/GenBank/DDBJ databases">
        <authorList>
            <person name="Goldberg S.R."/>
            <person name="Haltli B.A."/>
            <person name="Correa H."/>
            <person name="Russell K.G."/>
        </authorList>
    </citation>
    <scope>NUCLEOTIDE SEQUENCE [LARGE SCALE GENOMIC DNA]</scope>
    <source>
        <strain evidence="2 3">JCM 16186</strain>
    </source>
</reference>
<keyword evidence="3" id="KW-1185">Reference proteome</keyword>
<protein>
    <submittedName>
        <fullName evidence="2">Uncharacterized protein</fullName>
    </submittedName>
</protein>
<keyword evidence="1" id="KW-0472">Membrane</keyword>